<evidence type="ECO:0000256" key="6">
    <source>
        <dbReference type="ARBA" id="ARBA00023136"/>
    </source>
</evidence>
<evidence type="ECO:0000256" key="7">
    <source>
        <dbReference type="SAM" id="Phobius"/>
    </source>
</evidence>
<evidence type="ECO:0000313" key="9">
    <source>
        <dbReference type="EMBL" id="AFM28239.1"/>
    </source>
</evidence>
<comment type="subcellular location">
    <subcellularLocation>
        <location evidence="1">Membrane</location>
        <topology evidence="1">Multi-pass membrane protein</topology>
    </subcellularLocation>
</comment>
<dbReference type="OrthoDB" id="9781411at2"/>
<dbReference type="InterPro" id="IPR003148">
    <property type="entry name" value="RCK_N"/>
</dbReference>
<evidence type="ECO:0000256" key="1">
    <source>
        <dbReference type="ARBA" id="ARBA00004141"/>
    </source>
</evidence>
<dbReference type="SUPFAM" id="SSF51735">
    <property type="entry name" value="NAD(P)-binding Rossmann-fold domains"/>
    <property type="match status" value="1"/>
</dbReference>
<keyword evidence="9" id="KW-0614">Plasmid</keyword>
<dbReference type="GO" id="GO:0006813">
    <property type="term" value="P:potassium ion transport"/>
    <property type="evidence" value="ECO:0007669"/>
    <property type="project" value="InterPro"/>
</dbReference>
<keyword evidence="5 7" id="KW-1133">Transmembrane helix</keyword>
<dbReference type="Gene3D" id="1.20.1530.20">
    <property type="match status" value="1"/>
</dbReference>
<evidence type="ECO:0000256" key="3">
    <source>
        <dbReference type="ARBA" id="ARBA00022448"/>
    </source>
</evidence>
<evidence type="ECO:0000259" key="8">
    <source>
        <dbReference type="PROSITE" id="PS51201"/>
    </source>
</evidence>
<feature type="transmembrane region" description="Helical" evidence="7">
    <location>
        <begin position="32"/>
        <end position="50"/>
    </location>
</feature>
<dbReference type="InterPro" id="IPR038770">
    <property type="entry name" value="Na+/solute_symporter_sf"/>
</dbReference>
<evidence type="ECO:0000256" key="5">
    <source>
        <dbReference type="ARBA" id="ARBA00022989"/>
    </source>
</evidence>
<name>I4CF98_DESTA</name>
<evidence type="ECO:0000256" key="4">
    <source>
        <dbReference type="ARBA" id="ARBA00022692"/>
    </source>
</evidence>
<dbReference type="PANTHER" id="PTHR42751:SF1">
    <property type="entry name" value="CATION_PROTON ANTIPORTER YBAL-RELATED"/>
    <property type="match status" value="1"/>
</dbReference>
<dbReference type="InterPro" id="IPR006153">
    <property type="entry name" value="Cation/H_exchanger_TM"/>
</dbReference>
<feature type="transmembrane region" description="Helical" evidence="7">
    <location>
        <begin position="117"/>
        <end position="136"/>
    </location>
</feature>
<dbReference type="PANTHER" id="PTHR42751">
    <property type="entry name" value="SODIUM/HYDROGEN EXCHANGER FAMILY/TRKA DOMAIN PROTEIN"/>
    <property type="match status" value="1"/>
</dbReference>
<dbReference type="KEGG" id="dti:Desti_5660"/>
<keyword evidence="6 7" id="KW-0472">Membrane</keyword>
<protein>
    <submittedName>
        <fullName evidence="9">Kef-type K+ transport system, predicted NAD-binding component</fullName>
    </submittedName>
</protein>
<feature type="transmembrane region" description="Helical" evidence="7">
    <location>
        <begin position="224"/>
        <end position="257"/>
    </location>
</feature>
<dbReference type="Pfam" id="PF02254">
    <property type="entry name" value="TrkA_N"/>
    <property type="match status" value="1"/>
</dbReference>
<dbReference type="GO" id="GO:0016020">
    <property type="term" value="C:membrane"/>
    <property type="evidence" value="ECO:0007669"/>
    <property type="project" value="UniProtKB-SubCell"/>
</dbReference>
<feature type="transmembrane region" description="Helical" evidence="7">
    <location>
        <begin position="181"/>
        <end position="204"/>
    </location>
</feature>
<dbReference type="GO" id="GO:0015297">
    <property type="term" value="F:antiporter activity"/>
    <property type="evidence" value="ECO:0007669"/>
    <property type="project" value="InterPro"/>
</dbReference>
<dbReference type="Proteomes" id="UP000006055">
    <property type="component" value="Plasmid pDESTI.01"/>
</dbReference>
<comment type="similarity">
    <text evidence="2">Belongs to the monovalent cation:proton antiporter 2 (CPA2) transporter (TC 2.A.37) family.</text>
</comment>
<dbReference type="HOGENOM" id="CLU_005126_9_1_7"/>
<keyword evidence="3" id="KW-0813">Transport</keyword>
<dbReference type="AlphaFoldDB" id="I4CF98"/>
<dbReference type="Gene3D" id="3.40.50.720">
    <property type="entry name" value="NAD(P)-binding Rossmann-like Domain"/>
    <property type="match status" value="1"/>
</dbReference>
<keyword evidence="4 7" id="KW-0812">Transmembrane</keyword>
<gene>
    <name evidence="9" type="ordered locus">Desti_5660</name>
</gene>
<dbReference type="GO" id="GO:1902600">
    <property type="term" value="P:proton transmembrane transport"/>
    <property type="evidence" value="ECO:0007669"/>
    <property type="project" value="InterPro"/>
</dbReference>
<dbReference type="RefSeq" id="WP_014813316.1">
    <property type="nucleotide sequence ID" value="NC_018026.1"/>
</dbReference>
<feature type="transmembrane region" description="Helical" evidence="7">
    <location>
        <begin position="148"/>
        <end position="175"/>
    </location>
</feature>
<feature type="transmembrane region" description="Helical" evidence="7">
    <location>
        <begin position="6"/>
        <end position="25"/>
    </location>
</feature>
<keyword evidence="10" id="KW-1185">Reference proteome</keyword>
<accession>I4CF98</accession>
<organism evidence="9 10">
    <name type="scientific">Desulfomonile tiedjei (strain ATCC 49306 / DSM 6799 / DCB-1)</name>
    <dbReference type="NCBI Taxonomy" id="706587"/>
    <lineage>
        <taxon>Bacteria</taxon>
        <taxon>Pseudomonadati</taxon>
        <taxon>Thermodesulfobacteriota</taxon>
        <taxon>Desulfomonilia</taxon>
        <taxon>Desulfomonilales</taxon>
        <taxon>Desulfomonilaceae</taxon>
        <taxon>Desulfomonile</taxon>
    </lineage>
</organism>
<geneLocation type="plasmid" evidence="9 10">
    <name>pDESTI.01</name>
</geneLocation>
<evidence type="ECO:0000313" key="10">
    <source>
        <dbReference type="Proteomes" id="UP000006055"/>
    </source>
</evidence>
<feature type="transmembrane region" description="Helical" evidence="7">
    <location>
        <begin position="87"/>
        <end position="111"/>
    </location>
</feature>
<dbReference type="PROSITE" id="PS51201">
    <property type="entry name" value="RCK_N"/>
    <property type="match status" value="1"/>
</dbReference>
<sequence>MHHLEIIEILAIGLLAALVLGFVSHRLKLSPIVGYLLAGIIVGPHTPGFVADPNLAGQLAEVGVILLMFGVGLHFDLTDLLSVKGIAVPGAIVQSLIVTVLGTFVALAFGLSVGTGMVLGLALAVSSTVVMVRCLSDNRLLDTVHGHVAVGWLIVQDILTVLALVLLPMVTISFVGEEKGAVLTSLGIAVGKLVALGVLILPVVGKIVPWLLSHVARSRSRELFTLTILVLAFLIAAGSAMIFNASVALGAFLAGMVVGKTRVSHQAAADILPMRDAFAVLFFLSIGMLLDPGFLLMHPGLIAACFSMIVVVKTLVSCLLVLVLGYSVRTALTVAIGLAQIGEFSFLLSQQAQSLNLMPQEGFSVVVTCALISITLNPLLFKAVDPVENWLRGKKRLWGLLNYQAEMKARSANIQTQTNLLRHNKKPLAIVIGYGPVGQRVSTILRESEIQPIVVDLNVDTVSNLVSDGHPAIYGDGSHREILTTAGIERAKYLLITVPDLTSAIAIVTTALDLNPKIKTLVRSRFLYAKPILEGLGVSAISFEEEEVARAMTEALASEVSNSAEQEDEW</sequence>
<feature type="transmembrane region" description="Helical" evidence="7">
    <location>
        <begin position="56"/>
        <end position="75"/>
    </location>
</feature>
<evidence type="ECO:0000256" key="2">
    <source>
        <dbReference type="ARBA" id="ARBA00005551"/>
    </source>
</evidence>
<reference evidence="10" key="1">
    <citation type="submission" date="2012-06" db="EMBL/GenBank/DDBJ databases">
        <title>Complete sequence of plasmid of Desulfomonile tiedjei DSM 6799.</title>
        <authorList>
            <person name="Lucas S."/>
            <person name="Copeland A."/>
            <person name="Lapidus A."/>
            <person name="Glavina del Rio T."/>
            <person name="Dalin E."/>
            <person name="Tice H."/>
            <person name="Bruce D."/>
            <person name="Goodwin L."/>
            <person name="Pitluck S."/>
            <person name="Peters L."/>
            <person name="Ovchinnikova G."/>
            <person name="Zeytun A."/>
            <person name="Lu M."/>
            <person name="Kyrpides N."/>
            <person name="Mavromatis K."/>
            <person name="Ivanova N."/>
            <person name="Brettin T."/>
            <person name="Detter J.C."/>
            <person name="Han C."/>
            <person name="Larimer F."/>
            <person name="Land M."/>
            <person name="Hauser L."/>
            <person name="Markowitz V."/>
            <person name="Cheng J.-F."/>
            <person name="Hugenholtz P."/>
            <person name="Woyke T."/>
            <person name="Wu D."/>
            <person name="Spring S."/>
            <person name="Schroeder M."/>
            <person name="Brambilla E."/>
            <person name="Klenk H.-P."/>
            <person name="Eisen J.A."/>
        </authorList>
    </citation>
    <scope>NUCLEOTIDE SEQUENCE [LARGE SCALE GENOMIC DNA]</scope>
    <source>
        <strain evidence="10">ATCC 49306 / DSM 6799 / DCB-1</strain>
        <plasmid evidence="10">Plasmid pDESTI.01</plasmid>
    </source>
</reference>
<feature type="transmembrane region" description="Helical" evidence="7">
    <location>
        <begin position="277"/>
        <end position="296"/>
    </location>
</feature>
<dbReference type="EMBL" id="CP003361">
    <property type="protein sequence ID" value="AFM28239.1"/>
    <property type="molecule type" value="Genomic_DNA"/>
</dbReference>
<dbReference type="Pfam" id="PF00999">
    <property type="entry name" value="Na_H_Exchanger"/>
    <property type="match status" value="1"/>
</dbReference>
<proteinExistence type="inferred from homology"/>
<dbReference type="InterPro" id="IPR036291">
    <property type="entry name" value="NAD(P)-bd_dom_sf"/>
</dbReference>
<feature type="domain" description="RCK N-terminal" evidence="8">
    <location>
        <begin position="426"/>
        <end position="545"/>
    </location>
</feature>